<evidence type="ECO:0000313" key="1">
    <source>
        <dbReference type="EMBL" id="SCX52217.1"/>
    </source>
</evidence>
<dbReference type="Proteomes" id="UP000183569">
    <property type="component" value="Unassembled WGS sequence"/>
</dbReference>
<reference evidence="1 2" key="1">
    <citation type="submission" date="2016-10" db="EMBL/GenBank/DDBJ databases">
        <authorList>
            <person name="Varghese N."/>
            <person name="Submissions S."/>
        </authorList>
    </citation>
    <scope>NUCLEOTIDE SEQUENCE [LARGE SCALE GENOMIC DNA]</scope>
    <source>
        <strain evidence="1 2">CGMCC 1.12102</strain>
    </source>
</reference>
<gene>
    <name evidence="1" type="ORF">SAMN02927897_02633</name>
</gene>
<evidence type="ECO:0000313" key="2">
    <source>
        <dbReference type="Proteomes" id="UP000183569"/>
    </source>
</evidence>
<dbReference type="GeneID" id="23846042"/>
<sequence length="169" mass="19027">MTLEILNYLIEIASNNNQPLSEAQRKTHYDHSPPEDELSAFIAALSSEKVNDDVLSKIKYRLQLLSTAKKDDKKAEEMLLANISSDKEAFPLIDFTEWPIVRYAVSGELQTAESEEYFNNISTAAAIIRSAIVDSERAKRAPTFSILEKILALNSALPERYKAMANILY</sequence>
<name>A0A1G4YFD2_9ENTR</name>
<dbReference type="RefSeq" id="WP_017458415.1">
    <property type="nucleotide sequence ID" value="NZ_FMUI01000007.1"/>
</dbReference>
<accession>A0A1G4YFD2</accession>
<comment type="caution">
    <text evidence="1">The sequence shown here is derived from an EMBL/GenBank/DDBJ whole genome shotgun (WGS) entry which is preliminary data.</text>
</comment>
<protein>
    <submittedName>
        <fullName evidence="1">Uncharacterized protein</fullName>
    </submittedName>
</protein>
<proteinExistence type="predicted"/>
<dbReference type="AlphaFoldDB" id="A0A1G4YFD2"/>
<dbReference type="EMBL" id="FMUI01000007">
    <property type="protein sequence ID" value="SCX52217.1"/>
    <property type="molecule type" value="Genomic_DNA"/>
</dbReference>
<organism evidence="1 2">
    <name type="scientific">Kosakonia sacchari</name>
    <dbReference type="NCBI Taxonomy" id="1158459"/>
    <lineage>
        <taxon>Bacteria</taxon>
        <taxon>Pseudomonadati</taxon>
        <taxon>Pseudomonadota</taxon>
        <taxon>Gammaproteobacteria</taxon>
        <taxon>Enterobacterales</taxon>
        <taxon>Enterobacteriaceae</taxon>
        <taxon>Kosakonia</taxon>
    </lineage>
</organism>